<sequence>MGMGHVNLNKAADPSLVYEIEADDYICYSCSLGYSQTEILAITRSFERTVTNVGDANSSYQAEVVAPPGERARVKPTKLSFAKLKEKKTYRATFSSNGKRPSSFSAQDNMIWHSGSKYHVRSPITVHSK</sequence>
<dbReference type="InterPro" id="IPR041469">
    <property type="entry name" value="Subtilisin-like_FN3"/>
</dbReference>
<evidence type="ECO:0000313" key="4">
    <source>
        <dbReference type="EMBL" id="ERN17130.1"/>
    </source>
</evidence>
<keyword evidence="2" id="KW-0732">Signal</keyword>
<dbReference type="Pfam" id="PF17766">
    <property type="entry name" value="fn3_6"/>
    <property type="match status" value="1"/>
</dbReference>
<dbReference type="Gene3D" id="2.60.40.2310">
    <property type="match status" value="1"/>
</dbReference>
<dbReference type="HOGENOM" id="CLU_000625_1_2_1"/>
<dbReference type="EMBL" id="KI392384">
    <property type="protein sequence ID" value="ERN17130.1"/>
    <property type="molecule type" value="Genomic_DNA"/>
</dbReference>
<name>U5D4J2_AMBTC</name>
<dbReference type="AlphaFoldDB" id="U5D4J2"/>
<organism evidence="4 5">
    <name type="scientific">Amborella trichopoda</name>
    <dbReference type="NCBI Taxonomy" id="13333"/>
    <lineage>
        <taxon>Eukaryota</taxon>
        <taxon>Viridiplantae</taxon>
        <taxon>Streptophyta</taxon>
        <taxon>Embryophyta</taxon>
        <taxon>Tracheophyta</taxon>
        <taxon>Spermatophyta</taxon>
        <taxon>Magnoliopsida</taxon>
        <taxon>Amborellales</taxon>
        <taxon>Amborellaceae</taxon>
        <taxon>Amborella</taxon>
    </lineage>
</organism>
<accession>U5D4J2</accession>
<dbReference type="Gramene" id="ERN17130">
    <property type="protein sequence ID" value="ERN17130"/>
    <property type="gene ID" value="AMTR_s00044p00119130"/>
</dbReference>
<dbReference type="InterPro" id="IPR045051">
    <property type="entry name" value="SBT"/>
</dbReference>
<dbReference type="PANTHER" id="PTHR10795">
    <property type="entry name" value="PROPROTEIN CONVERTASE SUBTILISIN/KEXIN"/>
    <property type="match status" value="1"/>
</dbReference>
<reference evidence="5" key="1">
    <citation type="journal article" date="2013" name="Science">
        <title>The Amborella genome and the evolution of flowering plants.</title>
        <authorList>
            <consortium name="Amborella Genome Project"/>
        </authorList>
    </citation>
    <scope>NUCLEOTIDE SEQUENCE [LARGE SCALE GENOMIC DNA]</scope>
</reference>
<protein>
    <recommendedName>
        <fullName evidence="3">Subtilisin-like protease fibronectin type-III domain-containing protein</fullName>
    </recommendedName>
</protein>
<evidence type="ECO:0000256" key="1">
    <source>
        <dbReference type="ARBA" id="ARBA00011073"/>
    </source>
</evidence>
<dbReference type="STRING" id="13333.U5D4J2"/>
<gene>
    <name evidence="4" type="ORF">AMTR_s00044p00119130</name>
</gene>
<feature type="domain" description="Subtilisin-like protease fibronectin type-III" evidence="3">
    <location>
        <begin position="40"/>
        <end position="126"/>
    </location>
</feature>
<evidence type="ECO:0000256" key="2">
    <source>
        <dbReference type="ARBA" id="ARBA00022729"/>
    </source>
</evidence>
<evidence type="ECO:0000259" key="3">
    <source>
        <dbReference type="Pfam" id="PF17766"/>
    </source>
</evidence>
<proteinExistence type="inferred from homology"/>
<evidence type="ECO:0000313" key="5">
    <source>
        <dbReference type="Proteomes" id="UP000017836"/>
    </source>
</evidence>
<keyword evidence="5" id="KW-1185">Reference proteome</keyword>
<dbReference type="Proteomes" id="UP000017836">
    <property type="component" value="Unassembled WGS sequence"/>
</dbReference>
<comment type="similarity">
    <text evidence="1">Belongs to the peptidase S8 family.</text>
</comment>